<feature type="compositionally biased region" description="Basic and acidic residues" evidence="1">
    <location>
        <begin position="508"/>
        <end position="530"/>
    </location>
</feature>
<gene>
    <name evidence="4" type="ORF">DNH61_16590</name>
</gene>
<dbReference type="SMART" id="SM00220">
    <property type="entry name" value="S_TKc"/>
    <property type="match status" value="1"/>
</dbReference>
<evidence type="ECO:0000256" key="2">
    <source>
        <dbReference type="SAM" id="Phobius"/>
    </source>
</evidence>
<keyword evidence="2" id="KW-0472">Membrane</keyword>
<feature type="region of interest" description="Disordered" evidence="1">
    <location>
        <begin position="326"/>
        <end position="374"/>
    </location>
</feature>
<dbReference type="GO" id="GO:0005524">
    <property type="term" value="F:ATP binding"/>
    <property type="evidence" value="ECO:0007669"/>
    <property type="project" value="InterPro"/>
</dbReference>
<dbReference type="RefSeq" id="WP_111147807.1">
    <property type="nucleotide sequence ID" value="NZ_QKRB01000051.1"/>
</dbReference>
<evidence type="ECO:0000313" key="5">
    <source>
        <dbReference type="Proteomes" id="UP000249522"/>
    </source>
</evidence>
<comment type="caution">
    <text evidence="4">The sequence shown here is derived from an EMBL/GenBank/DDBJ whole genome shotgun (WGS) entry which is preliminary data.</text>
</comment>
<dbReference type="SUPFAM" id="SSF56112">
    <property type="entry name" value="Protein kinase-like (PK-like)"/>
    <property type="match status" value="1"/>
</dbReference>
<feature type="transmembrane region" description="Helical" evidence="2">
    <location>
        <begin position="449"/>
        <end position="469"/>
    </location>
</feature>
<dbReference type="Proteomes" id="UP000249522">
    <property type="component" value="Unassembled WGS sequence"/>
</dbReference>
<evidence type="ECO:0000256" key="1">
    <source>
        <dbReference type="SAM" id="MobiDB-lite"/>
    </source>
</evidence>
<protein>
    <recommendedName>
        <fullName evidence="3">Protein kinase domain-containing protein</fullName>
    </recommendedName>
</protein>
<keyword evidence="2" id="KW-0812">Transmembrane</keyword>
<organism evidence="4 5">
    <name type="scientific">Paenibacillus sambharensis</name>
    <dbReference type="NCBI Taxonomy" id="1803190"/>
    <lineage>
        <taxon>Bacteria</taxon>
        <taxon>Bacillati</taxon>
        <taxon>Bacillota</taxon>
        <taxon>Bacilli</taxon>
        <taxon>Bacillales</taxon>
        <taxon>Paenibacillaceae</taxon>
        <taxon>Paenibacillus</taxon>
    </lineage>
</organism>
<feature type="compositionally biased region" description="Pro residues" evidence="1">
    <location>
        <begin position="561"/>
        <end position="573"/>
    </location>
</feature>
<dbReference type="PROSITE" id="PS50011">
    <property type="entry name" value="PROTEIN_KINASE_DOM"/>
    <property type="match status" value="1"/>
</dbReference>
<dbReference type="InterPro" id="IPR000719">
    <property type="entry name" value="Prot_kinase_dom"/>
</dbReference>
<dbReference type="OrthoDB" id="2663482at2"/>
<dbReference type="Gene3D" id="1.10.510.10">
    <property type="entry name" value="Transferase(Phosphotransferase) domain 1"/>
    <property type="match status" value="1"/>
</dbReference>
<feature type="compositionally biased region" description="Basic and acidic residues" evidence="1">
    <location>
        <begin position="485"/>
        <end position="498"/>
    </location>
</feature>
<feature type="region of interest" description="Disordered" evidence="1">
    <location>
        <begin position="485"/>
        <end position="588"/>
    </location>
</feature>
<evidence type="ECO:0000313" key="4">
    <source>
        <dbReference type="EMBL" id="PZD94585.1"/>
    </source>
</evidence>
<feature type="compositionally biased region" description="Low complexity" evidence="1">
    <location>
        <begin position="531"/>
        <end position="540"/>
    </location>
</feature>
<dbReference type="AlphaFoldDB" id="A0A2W1LI08"/>
<feature type="domain" description="Protein kinase" evidence="3">
    <location>
        <begin position="26"/>
        <end position="322"/>
    </location>
</feature>
<reference evidence="4 5" key="1">
    <citation type="submission" date="2018-06" db="EMBL/GenBank/DDBJ databases">
        <title>Paenibacillus imtechensis sp. nov.</title>
        <authorList>
            <person name="Pinnaka A.K."/>
            <person name="Singh H."/>
            <person name="Kaur M."/>
        </authorList>
    </citation>
    <scope>NUCLEOTIDE SEQUENCE [LARGE SCALE GENOMIC DNA]</scope>
    <source>
        <strain evidence="4 5">SMB1</strain>
    </source>
</reference>
<feature type="compositionally biased region" description="Low complexity" evidence="1">
    <location>
        <begin position="326"/>
        <end position="351"/>
    </location>
</feature>
<keyword evidence="5" id="KW-1185">Reference proteome</keyword>
<dbReference type="InterPro" id="IPR011009">
    <property type="entry name" value="Kinase-like_dom_sf"/>
</dbReference>
<sequence length="636" mass="69910">MTFNPKAGDEIIIDGKIYRIAPHPAFYDMPYGQEGRQGTVYKLISVQDGQSKALKVFRAAFRHPANVYVADQLASIARVEGLQVCERTVLTPQNNMELLGTYPDLLYAVLMPWIKGPTWTDILLEQGDFGADTSLHTARSLAEVLSYMEQRGLAHCDLSGPNVMIPGLLHDITPAVKSWVQLIDIEQIYASQLDKPEHLSKGSPGYASIRPGHQPMWNKYADRFAGGVLIAEMLAWFDPEIRSHSWGESYFDPERMQEDEQRAELLTEVLKRTYGSEVAALFRQVWDSDDLLRCPTFGEWYITLSLIKRPGMQQLTGVMPAVEADAAPQAPANGESAEAEAQPQEEAVSPPSTAGSWPETENAGPRTGFLGDDNSRVLEEARELERRGELAPALAAYNSLLDKMPEASPIRYEIQMAARGVAEELQRLEAIRLAEEAARTAPPRSKLRYIIAAAAVVILGGGIAAYAMLGKEDDSKLVAAADPVEAVHDTEEPVKAEPEPEPEPVPEPEPKPEVKPDPKPVVKEEPKKQAAEPQPAQAAEPESKPQPVKEPVKVTQQPAPAAQPKPTKQPAPAKPAAKQSTENSQAKKIKQLEESIQYAFNVEDDTEKVIRLSKQLKAIDPNNAVARQMLSDLTGE</sequence>
<dbReference type="GO" id="GO:0004672">
    <property type="term" value="F:protein kinase activity"/>
    <property type="evidence" value="ECO:0007669"/>
    <property type="project" value="InterPro"/>
</dbReference>
<accession>A0A2W1LI08</accession>
<name>A0A2W1LI08_9BACL</name>
<proteinExistence type="predicted"/>
<keyword evidence="2" id="KW-1133">Transmembrane helix</keyword>
<evidence type="ECO:0000259" key="3">
    <source>
        <dbReference type="PROSITE" id="PS50011"/>
    </source>
</evidence>
<dbReference type="EMBL" id="QKRB01000051">
    <property type="protein sequence ID" value="PZD94585.1"/>
    <property type="molecule type" value="Genomic_DNA"/>
</dbReference>